<evidence type="ECO:0000256" key="3">
    <source>
        <dbReference type="SAM" id="MobiDB-lite"/>
    </source>
</evidence>
<gene>
    <name evidence="9" type="ORF">Gbro_4940</name>
</gene>
<dbReference type="InterPro" id="IPR008258">
    <property type="entry name" value="Transglycosylase_SLT_dom_1"/>
</dbReference>
<dbReference type="SUPFAM" id="SSF51261">
    <property type="entry name" value="Duplicated hybrid motif"/>
    <property type="match status" value="1"/>
</dbReference>
<keyword evidence="10" id="KW-1185">Reference proteome</keyword>
<dbReference type="InterPro" id="IPR023346">
    <property type="entry name" value="Lysozyme-like_dom_sf"/>
</dbReference>
<evidence type="ECO:0000259" key="6">
    <source>
        <dbReference type="Pfam" id="PF01551"/>
    </source>
</evidence>
<dbReference type="InterPro" id="IPR011055">
    <property type="entry name" value="Dup_hybrid_motif"/>
</dbReference>
<dbReference type="OrthoDB" id="2989771at2"/>
<accession>D0LFK4</accession>
<feature type="domain" description="ARB-07466-like C-terminal" evidence="8">
    <location>
        <begin position="361"/>
        <end position="462"/>
    </location>
</feature>
<reference evidence="9 10" key="1">
    <citation type="journal article" date="2010" name="Stand. Genomic Sci.">
        <title>Complete genome sequence of Gordonia bronchialis type strain (3410).</title>
        <authorList>
            <person name="Ivanova N."/>
            <person name="Sikorski J."/>
            <person name="Jando M."/>
            <person name="Lapidus A."/>
            <person name="Nolan M."/>
            <person name="Lucas S."/>
            <person name="Del Rio T.G."/>
            <person name="Tice H."/>
            <person name="Copeland A."/>
            <person name="Cheng J.F."/>
            <person name="Chen F."/>
            <person name="Bruce D."/>
            <person name="Goodwin L."/>
            <person name="Pitluck S."/>
            <person name="Mavromatis K."/>
            <person name="Ovchinnikova G."/>
            <person name="Pati A."/>
            <person name="Chen A."/>
            <person name="Palaniappan K."/>
            <person name="Land M."/>
            <person name="Hauser L."/>
            <person name="Chang Y.J."/>
            <person name="Jeffries C.D."/>
            <person name="Chain P."/>
            <person name="Saunders E."/>
            <person name="Han C."/>
            <person name="Detter J.C."/>
            <person name="Brettin T."/>
            <person name="Rohde M."/>
            <person name="Goker M."/>
            <person name="Bristow J."/>
            <person name="Eisen J.A."/>
            <person name="Markowitz V."/>
            <person name="Hugenholtz P."/>
            <person name="Klenk H.P."/>
            <person name="Kyrpides N.C."/>
        </authorList>
    </citation>
    <scope>NUCLEOTIDE SEQUENCE [LARGE SCALE GENOMIC DNA]</scope>
    <source>
        <strain evidence="10">ATCC 25592 / DSM 43247 / BCRC 13721 / JCM 3198 / KCTC 3076 / NBRC 16047 / NCTC 10667</strain>
        <plasmid evidence="10">pGBRO01</plasmid>
    </source>
</reference>
<dbReference type="Pfam" id="PF01464">
    <property type="entry name" value="SLT"/>
    <property type="match status" value="1"/>
</dbReference>
<keyword evidence="9" id="KW-0614">Plasmid</keyword>
<dbReference type="PANTHER" id="PTHR21666">
    <property type="entry name" value="PEPTIDASE-RELATED"/>
    <property type="match status" value="1"/>
</dbReference>
<dbReference type="InterPro" id="IPR010618">
    <property type="entry name" value="RPF"/>
</dbReference>
<dbReference type="InterPro" id="IPR058593">
    <property type="entry name" value="ARB_07466-like_C"/>
</dbReference>
<dbReference type="CDD" id="cd13925">
    <property type="entry name" value="RPF"/>
    <property type="match status" value="1"/>
</dbReference>
<dbReference type="Proteomes" id="UP000001219">
    <property type="component" value="Plasmid pGBRO01"/>
</dbReference>
<feature type="region of interest" description="Disordered" evidence="3">
    <location>
        <begin position="184"/>
        <end position="223"/>
    </location>
</feature>
<feature type="region of interest" description="Disordered" evidence="3">
    <location>
        <begin position="320"/>
        <end position="359"/>
    </location>
</feature>
<dbReference type="CDD" id="cd13399">
    <property type="entry name" value="Slt35-like"/>
    <property type="match status" value="1"/>
</dbReference>
<dbReference type="Pfam" id="PF26571">
    <property type="entry name" value="VldE"/>
    <property type="match status" value="1"/>
</dbReference>
<evidence type="ECO:0000259" key="5">
    <source>
        <dbReference type="Pfam" id="PF01464"/>
    </source>
</evidence>
<dbReference type="GO" id="GO:0004222">
    <property type="term" value="F:metalloendopeptidase activity"/>
    <property type="evidence" value="ECO:0007669"/>
    <property type="project" value="TreeGrafter"/>
</dbReference>
<keyword evidence="4" id="KW-0812">Transmembrane</keyword>
<dbReference type="Pfam" id="PF01551">
    <property type="entry name" value="Peptidase_M23"/>
    <property type="match status" value="1"/>
</dbReference>
<dbReference type="eggNOG" id="COG0739">
    <property type="taxonomic scope" value="Bacteria"/>
</dbReference>
<dbReference type="KEGG" id="gbr:Gbro_4940"/>
<name>D0LFK4_GORB4</name>
<dbReference type="InterPro" id="IPR016047">
    <property type="entry name" value="M23ase_b-sheet_dom"/>
</dbReference>
<feature type="region of interest" description="Disordered" evidence="3">
    <location>
        <begin position="483"/>
        <end position="518"/>
    </location>
</feature>
<organism evidence="9 10">
    <name type="scientific">Gordonia bronchialis (strain ATCC 25592 / DSM 43247 / BCRC 13721 / JCM 3198 / KCTC 3076 / NBRC 16047 / NCTC 10667)</name>
    <name type="common">Rhodococcus bronchialis</name>
    <dbReference type="NCBI Taxonomy" id="526226"/>
    <lineage>
        <taxon>Bacteria</taxon>
        <taxon>Bacillati</taxon>
        <taxon>Actinomycetota</taxon>
        <taxon>Actinomycetes</taxon>
        <taxon>Mycobacteriales</taxon>
        <taxon>Gordoniaceae</taxon>
        <taxon>Gordonia</taxon>
    </lineage>
</organism>
<keyword evidence="4" id="KW-0472">Membrane</keyword>
<dbReference type="InterPro" id="IPR050570">
    <property type="entry name" value="Cell_wall_metabolism_enzyme"/>
</dbReference>
<dbReference type="Gene3D" id="2.70.70.10">
    <property type="entry name" value="Glucose Permease (Domain IIA)"/>
    <property type="match status" value="1"/>
</dbReference>
<dbReference type="EMBL" id="CP001803">
    <property type="protein sequence ID" value="ACY24053.1"/>
    <property type="molecule type" value="Genomic_DNA"/>
</dbReference>
<dbReference type="PANTHER" id="PTHR21666:SF270">
    <property type="entry name" value="MUREIN HYDROLASE ACTIVATOR ENVC"/>
    <property type="match status" value="1"/>
</dbReference>
<comment type="similarity">
    <text evidence="1">Belongs to the transglycosylase family. Rpf subfamily.</text>
</comment>
<feature type="transmembrane region" description="Helical" evidence="4">
    <location>
        <begin position="12"/>
        <end position="32"/>
    </location>
</feature>
<protein>
    <submittedName>
        <fullName evidence="9">Transglycosylase domain protein</fullName>
    </submittedName>
</protein>
<dbReference type="eggNOG" id="COG0741">
    <property type="taxonomic scope" value="Bacteria"/>
</dbReference>
<dbReference type="Gene3D" id="1.10.530.10">
    <property type="match status" value="2"/>
</dbReference>
<geneLocation type="plasmid" evidence="9 10">
    <name>pGBRO01</name>
</geneLocation>
<feature type="domain" description="Resuscitation-promoting factor core lysozyme-like" evidence="7">
    <location>
        <begin position="225"/>
        <end position="298"/>
    </location>
</feature>
<dbReference type="SUPFAM" id="SSF53955">
    <property type="entry name" value="Lysozyme-like"/>
    <property type="match status" value="2"/>
</dbReference>
<feature type="compositionally biased region" description="Acidic residues" evidence="3">
    <location>
        <begin position="491"/>
        <end position="505"/>
    </location>
</feature>
<evidence type="ECO:0000256" key="1">
    <source>
        <dbReference type="ARBA" id="ARBA00010830"/>
    </source>
</evidence>
<dbReference type="AlphaFoldDB" id="D0LFK4"/>
<evidence type="ECO:0000259" key="8">
    <source>
        <dbReference type="Pfam" id="PF26571"/>
    </source>
</evidence>
<evidence type="ECO:0000313" key="9">
    <source>
        <dbReference type="EMBL" id="ACY24053.1"/>
    </source>
</evidence>
<evidence type="ECO:0000313" key="10">
    <source>
        <dbReference type="Proteomes" id="UP000001219"/>
    </source>
</evidence>
<sequence length="682" mass="70494">MKNSRTSGSTTLLALVAVIVLAVPILFITVLLSGGGGGDCDPGAGDITVDIPTDGSLSPGAKVKPMKQKDFQISSGFGPRGQEFHNGIDLAGPQGAPIYAAADGVVVAAGPASGFGHWIVLNHNINGHKWATVYGHMYAAGVLVKVGQRVTAGQHIADRGNDGQSTGAHLHFEVWDGGHRDFGGGRAIDPTSWVTTSPDPGSAAPRPAPTPNPGRPGPSDPSVVTAADWDKVAQLESGGNWAIDTGNGYQGGLQFAPSTWTGAGGAQYAPTANKATREQQMEVANRVLGTQGWGAWPSTSKAAGVTGKKPAPPGTFVNAARTPAPTPTPAPPATRAGDTGAGQMSGALPPLPSSKGSEAHWQIDSIRLARAIAVKFPKIATIGGWRPSDPFPDHPSGRAIDVMIPNYSSAEGIALGNAVHKYVMDNKKFFKVVYTIWRQRYLDATGATNIMGNRGSDTQNHMDHLHVTLEGHGFPTGREVYTAPGVTGGGEDLDGGGGSEDECEDPAPSGGGEGHDNLAAGKVPPAYERWFRKAGTICKQISSSLLAGIGKQETGFQQNLTSKDGAKGPMQFMDGTFPSWAKDDDGNGRADPNDIGDAVMAAGRFSCANAAQIDAAIARGTVRAPAEGPEKLYAEAYNAGVGAILAAGGEPSGGDYDTQTRPYGANVIRYAREFAQQGMTTP</sequence>
<evidence type="ECO:0000259" key="7">
    <source>
        <dbReference type="Pfam" id="PF06737"/>
    </source>
</evidence>
<keyword evidence="4" id="KW-1133">Transmembrane helix</keyword>
<feature type="domain" description="Transglycosylase SLT" evidence="5">
    <location>
        <begin position="539"/>
        <end position="648"/>
    </location>
</feature>
<keyword evidence="2" id="KW-0378">Hydrolase</keyword>
<evidence type="ECO:0000256" key="4">
    <source>
        <dbReference type="SAM" id="Phobius"/>
    </source>
</evidence>
<dbReference type="Pfam" id="PF06737">
    <property type="entry name" value="Transglycosylas"/>
    <property type="match status" value="1"/>
</dbReference>
<dbReference type="RefSeq" id="WP_012836523.1">
    <property type="nucleotide sequence ID" value="NC_013442.1"/>
</dbReference>
<dbReference type="CAZy" id="GH23">
    <property type="family name" value="Glycoside Hydrolase Family 23"/>
</dbReference>
<evidence type="ECO:0000256" key="2">
    <source>
        <dbReference type="ARBA" id="ARBA00022801"/>
    </source>
</evidence>
<dbReference type="HOGENOM" id="CLU_024438_0_0_11"/>
<feature type="compositionally biased region" description="Pro residues" evidence="3">
    <location>
        <begin position="206"/>
        <end position="219"/>
    </location>
</feature>
<dbReference type="CDD" id="cd12797">
    <property type="entry name" value="M23_peptidase"/>
    <property type="match status" value="1"/>
</dbReference>
<feature type="domain" description="M23ase beta-sheet core" evidence="6">
    <location>
        <begin position="84"/>
        <end position="179"/>
    </location>
</feature>
<proteinExistence type="inferred from homology"/>